<dbReference type="CDD" id="cd09135">
    <property type="entry name" value="PLDc_PGS1_euk_1"/>
    <property type="match status" value="1"/>
</dbReference>
<sequence>MFTRSSVLRECIQVAPLLERFGSVLRELPVIGCRGNDVQVIELPTDFHHAILNGIHQARKKITLASLYLGFEQSDVASSARFGHISSYIQRSDHLTGNHLQVAALKIAMTNNSSLKVHILLDCLRGTRDNQSSLALLYPLHKEHASQCRLSFFLSPPASGLLRYLLPPRFNEVLGLQHMKCYSFDDNVIMSGANLSTDYFTNRQDRYISVNSPTLSEYFNDLVTTVGDASYHAPKEEGQPTQRDLVGPERGIYGLLSAFTSRWAGKFTTSNPDDDTLLVPSIQLGVAGFRQDETIVKDLIECGSKHKDPSWTMHLSSAYFNFPPKYCQMILDSSAQFKIMTSAPEANGFYNSKGISRFLPPAYTYLESNFLKMARRHRPIDAVDISEYNRPGWTFHGKGLWCYASNEPYPCATIIGSSNFGIRSLMRDMEAQNLEFLRSHSSTVDVPTLTSPERKAHWLTKLTALTCRDMF</sequence>
<name>A0A507C5G6_9FUNG</name>
<keyword evidence="5 7" id="KW-0594">Phospholipid biosynthesis</keyword>
<dbReference type="UniPathway" id="UPA00084">
    <property type="reaction ID" value="UER00503"/>
</dbReference>
<keyword evidence="1 7" id="KW-0444">Lipid biosynthesis</keyword>
<keyword evidence="7" id="KW-0547">Nucleotide-binding</keyword>
<keyword evidence="2 7" id="KW-0808">Transferase</keyword>
<proteinExistence type="inferred from homology"/>
<comment type="caution">
    <text evidence="8">The sequence shown here is derived from an EMBL/GenBank/DDBJ whole genome shotgun (WGS) entry which is preliminary data.</text>
</comment>
<keyword evidence="4 7" id="KW-0443">Lipid metabolism</keyword>
<dbReference type="AlphaFoldDB" id="A0A507C5G6"/>
<dbReference type="PANTHER" id="PTHR12586">
    <property type="entry name" value="CDP-DIACYLGLYCEROL--SERINE O-PHOSPHATIDYLTRANSFERASE"/>
    <property type="match status" value="1"/>
</dbReference>
<dbReference type="STRING" id="1806994.A0A507C5G6"/>
<evidence type="ECO:0000256" key="5">
    <source>
        <dbReference type="ARBA" id="ARBA00023209"/>
    </source>
</evidence>
<dbReference type="CDD" id="cd09137">
    <property type="entry name" value="PLDc_PGS1_euk_2"/>
    <property type="match status" value="1"/>
</dbReference>
<dbReference type="EMBL" id="QEAO01000021">
    <property type="protein sequence ID" value="TPX33344.1"/>
    <property type="molecule type" value="Genomic_DNA"/>
</dbReference>
<dbReference type="InterPro" id="IPR016270">
    <property type="entry name" value="PGS1"/>
</dbReference>
<gene>
    <name evidence="8" type="primary">PGS1</name>
    <name evidence="8" type="ORF">SmJEL517_g03758</name>
</gene>
<protein>
    <recommendedName>
        <fullName evidence="7">CDP-diacylglycerol--glycerol-3-phosphate 3-phosphatidyltransferase</fullName>
        <ecNumber evidence="7">2.7.8.5</ecNumber>
    </recommendedName>
</protein>
<comment type="subcellular location">
    <subcellularLocation>
        <location evidence="7">Mitochondrion</location>
    </subcellularLocation>
</comment>
<evidence type="ECO:0000256" key="6">
    <source>
        <dbReference type="ARBA" id="ARBA00023264"/>
    </source>
</evidence>
<dbReference type="GO" id="GO:0005524">
    <property type="term" value="F:ATP binding"/>
    <property type="evidence" value="ECO:0007669"/>
    <property type="project" value="UniProtKB-KW"/>
</dbReference>
<comment type="catalytic activity">
    <reaction evidence="7">
        <text>a CDP-1,2-diacyl-sn-glycerol + sn-glycerol 3-phosphate = a 1,2-diacyl-sn-glycero-3-phospho-(1'-sn-glycero-3'-phosphate) + CMP + H(+)</text>
        <dbReference type="Rhea" id="RHEA:12593"/>
        <dbReference type="ChEBI" id="CHEBI:15378"/>
        <dbReference type="ChEBI" id="CHEBI:57597"/>
        <dbReference type="ChEBI" id="CHEBI:58332"/>
        <dbReference type="ChEBI" id="CHEBI:60110"/>
        <dbReference type="ChEBI" id="CHEBI:60377"/>
        <dbReference type="EC" id="2.7.8.5"/>
    </reaction>
</comment>
<evidence type="ECO:0000256" key="1">
    <source>
        <dbReference type="ARBA" id="ARBA00022516"/>
    </source>
</evidence>
<comment type="similarity">
    <text evidence="7">Belongs to the CDP-alcohol phosphatidyltransferase class-II family.</text>
</comment>
<reference evidence="8 9" key="1">
    <citation type="journal article" date="2019" name="Sci. Rep.">
        <title>Comparative genomics of chytrid fungi reveal insights into the obligate biotrophic and pathogenic lifestyle of Synchytrium endobioticum.</title>
        <authorList>
            <person name="van de Vossenberg B.T.L.H."/>
            <person name="Warris S."/>
            <person name="Nguyen H.D.T."/>
            <person name="van Gent-Pelzer M.P.E."/>
            <person name="Joly D.L."/>
            <person name="van de Geest H.C."/>
            <person name="Bonants P.J.M."/>
            <person name="Smith D.S."/>
            <person name="Levesque C.A."/>
            <person name="van der Lee T.A.J."/>
        </authorList>
    </citation>
    <scope>NUCLEOTIDE SEQUENCE [LARGE SCALE GENOMIC DNA]</scope>
    <source>
        <strain evidence="8 9">JEL517</strain>
    </source>
</reference>
<dbReference type="GO" id="GO:0032049">
    <property type="term" value="P:cardiolipin biosynthetic process"/>
    <property type="evidence" value="ECO:0007669"/>
    <property type="project" value="InterPro"/>
</dbReference>
<keyword evidence="7" id="KW-0067">ATP-binding</keyword>
<dbReference type="GeneID" id="42004983"/>
<dbReference type="SUPFAM" id="SSF56024">
    <property type="entry name" value="Phospholipase D/nuclease"/>
    <property type="match status" value="1"/>
</dbReference>
<dbReference type="Proteomes" id="UP000319731">
    <property type="component" value="Unassembled WGS sequence"/>
</dbReference>
<keyword evidence="9" id="KW-1185">Reference proteome</keyword>
<organism evidence="8 9">
    <name type="scientific">Synchytrium microbalum</name>
    <dbReference type="NCBI Taxonomy" id="1806994"/>
    <lineage>
        <taxon>Eukaryota</taxon>
        <taxon>Fungi</taxon>
        <taxon>Fungi incertae sedis</taxon>
        <taxon>Chytridiomycota</taxon>
        <taxon>Chytridiomycota incertae sedis</taxon>
        <taxon>Chytridiomycetes</taxon>
        <taxon>Synchytriales</taxon>
        <taxon>Synchytriaceae</taxon>
        <taxon>Synchytrium</taxon>
    </lineage>
</organism>
<dbReference type="PANTHER" id="PTHR12586:SF1">
    <property type="entry name" value="CDP-DIACYLGLYCEROL--GLYCEROL-3-PHOSPHATE 3-PHOSPHATIDYLTRANSFERASE, MITOCHONDRIAL"/>
    <property type="match status" value="1"/>
</dbReference>
<dbReference type="RefSeq" id="XP_031024356.1">
    <property type="nucleotide sequence ID" value="XM_031169686.1"/>
</dbReference>
<dbReference type="Gene3D" id="3.30.870.10">
    <property type="entry name" value="Endonuclease Chain A"/>
    <property type="match status" value="2"/>
</dbReference>
<keyword evidence="7" id="KW-0496">Mitochondrion</keyword>
<evidence type="ECO:0000313" key="9">
    <source>
        <dbReference type="Proteomes" id="UP000319731"/>
    </source>
</evidence>
<evidence type="ECO:0000313" key="8">
    <source>
        <dbReference type="EMBL" id="TPX33344.1"/>
    </source>
</evidence>
<dbReference type="GO" id="GO:0008444">
    <property type="term" value="F:CDP-diacylglycerol-glycerol-3-phosphate 3-phosphatidyltransferase activity"/>
    <property type="evidence" value="ECO:0007669"/>
    <property type="project" value="UniProtKB-EC"/>
</dbReference>
<keyword evidence="6 7" id="KW-1208">Phospholipid metabolism</keyword>
<evidence type="ECO:0000256" key="3">
    <source>
        <dbReference type="ARBA" id="ARBA00022737"/>
    </source>
</evidence>
<dbReference type="OrthoDB" id="10250191at2759"/>
<comment type="function">
    <text evidence="7">Functions in the biosynthesis of the anionic phospholipids phosphatidylglycerol and cardiolipin.</text>
</comment>
<dbReference type="EC" id="2.7.8.5" evidence="7"/>
<dbReference type="GO" id="GO:0005739">
    <property type="term" value="C:mitochondrion"/>
    <property type="evidence" value="ECO:0007669"/>
    <property type="project" value="UniProtKB-SubCell"/>
</dbReference>
<keyword evidence="3" id="KW-0677">Repeat</keyword>
<comment type="pathway">
    <text evidence="7">Phospholipid metabolism; phosphatidylglycerol biosynthesis; phosphatidylglycerol from CDP-diacylglycerol: step 1/2.</text>
</comment>
<evidence type="ECO:0000256" key="4">
    <source>
        <dbReference type="ARBA" id="ARBA00023098"/>
    </source>
</evidence>
<accession>A0A507C5G6</accession>
<dbReference type="PIRSF" id="PIRSF000850">
    <property type="entry name" value="Phospholipase_D_PSS"/>
    <property type="match status" value="1"/>
</dbReference>
<evidence type="ECO:0000256" key="2">
    <source>
        <dbReference type="ARBA" id="ARBA00022679"/>
    </source>
</evidence>
<evidence type="ECO:0000256" key="7">
    <source>
        <dbReference type="RuleBase" id="RU365024"/>
    </source>
</evidence>